<evidence type="ECO:0000313" key="1">
    <source>
        <dbReference type="EMBL" id="KAJ8881276.1"/>
    </source>
</evidence>
<name>A0ABQ9HAJ3_9NEOP</name>
<dbReference type="EMBL" id="JARBHB010000006">
    <property type="protein sequence ID" value="KAJ8881276.1"/>
    <property type="molecule type" value="Genomic_DNA"/>
</dbReference>
<protein>
    <submittedName>
        <fullName evidence="1">Uncharacterized protein</fullName>
    </submittedName>
</protein>
<dbReference type="Proteomes" id="UP001159363">
    <property type="component" value="Chromosome 5"/>
</dbReference>
<organism evidence="1 2">
    <name type="scientific">Dryococelus australis</name>
    <dbReference type="NCBI Taxonomy" id="614101"/>
    <lineage>
        <taxon>Eukaryota</taxon>
        <taxon>Metazoa</taxon>
        <taxon>Ecdysozoa</taxon>
        <taxon>Arthropoda</taxon>
        <taxon>Hexapoda</taxon>
        <taxon>Insecta</taxon>
        <taxon>Pterygota</taxon>
        <taxon>Neoptera</taxon>
        <taxon>Polyneoptera</taxon>
        <taxon>Phasmatodea</taxon>
        <taxon>Verophasmatodea</taxon>
        <taxon>Anareolatae</taxon>
        <taxon>Phasmatidae</taxon>
        <taxon>Eurycanthinae</taxon>
        <taxon>Dryococelus</taxon>
    </lineage>
</organism>
<accession>A0ABQ9HAJ3</accession>
<sequence length="256" mass="28147">MNRRGKWWVEECTRALFKDIHVSWGFDSLGSGDVAVTPPSTDHPRCCLTTTIKIQPGRRRGSGRRHPPIHKCPRGVSFHLAAVEATERRSPCDVSTAFELDWTNICFSFEDVLPSFGVDGGCENFIINRLPGKLSDGAILGHKTTLLTCERRACQVKVPILWGVRAGWVAMAERLACSPPRPCHQIFACGNRAGRCHWSAGFLGDLPFPPPIHSGATPYSTGSQDLAGKGRPNLFTHSLTTLGVAYFYQSLQRTSS</sequence>
<keyword evidence="2" id="KW-1185">Reference proteome</keyword>
<evidence type="ECO:0000313" key="2">
    <source>
        <dbReference type="Proteomes" id="UP001159363"/>
    </source>
</evidence>
<comment type="caution">
    <text evidence="1">The sequence shown here is derived from an EMBL/GenBank/DDBJ whole genome shotgun (WGS) entry which is preliminary data.</text>
</comment>
<reference evidence="1 2" key="1">
    <citation type="submission" date="2023-02" db="EMBL/GenBank/DDBJ databases">
        <title>LHISI_Scaffold_Assembly.</title>
        <authorList>
            <person name="Stuart O.P."/>
            <person name="Cleave R."/>
            <person name="Magrath M.J.L."/>
            <person name="Mikheyev A.S."/>
        </authorList>
    </citation>
    <scope>NUCLEOTIDE SEQUENCE [LARGE SCALE GENOMIC DNA]</scope>
    <source>
        <strain evidence="1">Daus_M_001</strain>
        <tissue evidence="1">Leg muscle</tissue>
    </source>
</reference>
<gene>
    <name evidence="1" type="ORF">PR048_017754</name>
</gene>
<proteinExistence type="predicted"/>